<proteinExistence type="predicted"/>
<gene>
    <name evidence="1" type="ORF">BpHYR1_009522</name>
</gene>
<name>A0A3M7STQ8_BRAPC</name>
<evidence type="ECO:0000313" key="2">
    <source>
        <dbReference type="Proteomes" id="UP000276133"/>
    </source>
</evidence>
<protein>
    <submittedName>
        <fullName evidence="1">Uncharacterized protein</fullName>
    </submittedName>
</protein>
<dbReference type="Proteomes" id="UP000276133">
    <property type="component" value="Unassembled WGS sequence"/>
</dbReference>
<dbReference type="EMBL" id="REGN01000774">
    <property type="protein sequence ID" value="RNA39204.1"/>
    <property type="molecule type" value="Genomic_DNA"/>
</dbReference>
<organism evidence="1 2">
    <name type="scientific">Brachionus plicatilis</name>
    <name type="common">Marine rotifer</name>
    <name type="synonym">Brachionus muelleri</name>
    <dbReference type="NCBI Taxonomy" id="10195"/>
    <lineage>
        <taxon>Eukaryota</taxon>
        <taxon>Metazoa</taxon>
        <taxon>Spiralia</taxon>
        <taxon>Gnathifera</taxon>
        <taxon>Rotifera</taxon>
        <taxon>Eurotatoria</taxon>
        <taxon>Monogononta</taxon>
        <taxon>Pseudotrocha</taxon>
        <taxon>Ploima</taxon>
        <taxon>Brachionidae</taxon>
        <taxon>Brachionus</taxon>
    </lineage>
</organism>
<reference evidence="1 2" key="1">
    <citation type="journal article" date="2018" name="Sci. Rep.">
        <title>Genomic signatures of local adaptation to the degree of environmental predictability in rotifers.</title>
        <authorList>
            <person name="Franch-Gras L."/>
            <person name="Hahn C."/>
            <person name="Garcia-Roger E.M."/>
            <person name="Carmona M.J."/>
            <person name="Serra M."/>
            <person name="Gomez A."/>
        </authorList>
    </citation>
    <scope>NUCLEOTIDE SEQUENCE [LARGE SCALE GENOMIC DNA]</scope>
    <source>
        <strain evidence="1">HYR1</strain>
    </source>
</reference>
<dbReference type="AlphaFoldDB" id="A0A3M7STQ8"/>
<keyword evidence="2" id="KW-1185">Reference proteome</keyword>
<sequence>MQAENFRNLQNMRKKMSSFEAKNNLGILMPIVLGKRYCWKYPTEFMTVFKSNIKIQKSIISLYVLPGIN</sequence>
<evidence type="ECO:0000313" key="1">
    <source>
        <dbReference type="EMBL" id="RNA39204.1"/>
    </source>
</evidence>
<accession>A0A3M7STQ8</accession>
<comment type="caution">
    <text evidence="1">The sequence shown here is derived from an EMBL/GenBank/DDBJ whole genome shotgun (WGS) entry which is preliminary data.</text>
</comment>